<reference evidence="8 9" key="1">
    <citation type="submission" date="2017-08" db="EMBL/GenBank/DDBJ databases">
        <authorList>
            <person name="de Groot N.N."/>
        </authorList>
    </citation>
    <scope>NUCLEOTIDE SEQUENCE [LARGE SCALE GENOMIC DNA]</scope>
    <source>
        <strain evidence="8 9">JC228</strain>
    </source>
</reference>
<comment type="subcellular location">
    <subcellularLocation>
        <location evidence="1">Cell membrane</location>
        <topology evidence="1">Multi-pass membrane protein</topology>
    </subcellularLocation>
</comment>
<dbReference type="Pfam" id="PF02687">
    <property type="entry name" value="FtsX"/>
    <property type="match status" value="2"/>
</dbReference>
<feature type="transmembrane region" description="Helical" evidence="6">
    <location>
        <begin position="628"/>
        <end position="653"/>
    </location>
</feature>
<evidence type="ECO:0000313" key="9">
    <source>
        <dbReference type="Proteomes" id="UP000219546"/>
    </source>
</evidence>
<dbReference type="InterPro" id="IPR003838">
    <property type="entry name" value="ABC3_permease_C"/>
</dbReference>
<keyword evidence="4 6" id="KW-1133">Transmembrane helix</keyword>
<accession>A0A285CKH9</accession>
<dbReference type="InterPro" id="IPR038766">
    <property type="entry name" value="Membrane_comp_ABC_pdt"/>
</dbReference>
<evidence type="ECO:0000256" key="1">
    <source>
        <dbReference type="ARBA" id="ARBA00004651"/>
    </source>
</evidence>
<evidence type="ECO:0000256" key="5">
    <source>
        <dbReference type="ARBA" id="ARBA00023136"/>
    </source>
</evidence>
<dbReference type="EMBL" id="OAOP01000002">
    <property type="protein sequence ID" value="SNX68019.1"/>
    <property type="molecule type" value="Genomic_DNA"/>
</dbReference>
<feature type="domain" description="ABC3 transporter permease C-terminal" evidence="7">
    <location>
        <begin position="632"/>
        <end position="750"/>
    </location>
</feature>
<evidence type="ECO:0000256" key="3">
    <source>
        <dbReference type="ARBA" id="ARBA00022692"/>
    </source>
</evidence>
<feature type="transmembrane region" description="Helical" evidence="6">
    <location>
        <begin position="248"/>
        <end position="267"/>
    </location>
</feature>
<keyword evidence="3 6" id="KW-0812">Transmembrane</keyword>
<dbReference type="GO" id="GO:0005886">
    <property type="term" value="C:plasma membrane"/>
    <property type="evidence" value="ECO:0007669"/>
    <property type="project" value="UniProtKB-SubCell"/>
</dbReference>
<evidence type="ECO:0000256" key="4">
    <source>
        <dbReference type="ARBA" id="ARBA00022989"/>
    </source>
</evidence>
<dbReference type="Proteomes" id="UP000219546">
    <property type="component" value="Unassembled WGS sequence"/>
</dbReference>
<keyword evidence="5 6" id="KW-0472">Membrane</keyword>
<organism evidence="8 9">
    <name type="scientific">Bacillus oleivorans</name>
    <dbReference type="NCBI Taxonomy" id="1448271"/>
    <lineage>
        <taxon>Bacteria</taxon>
        <taxon>Bacillati</taxon>
        <taxon>Bacillota</taxon>
        <taxon>Bacilli</taxon>
        <taxon>Bacillales</taxon>
        <taxon>Bacillaceae</taxon>
        <taxon>Bacillus</taxon>
    </lineage>
</organism>
<dbReference type="PANTHER" id="PTHR30287:SF2">
    <property type="entry name" value="BLL1001 PROTEIN"/>
    <property type="match status" value="1"/>
</dbReference>
<keyword evidence="9" id="KW-1185">Reference proteome</keyword>
<keyword evidence="2" id="KW-1003">Cell membrane</keyword>
<dbReference type="PANTHER" id="PTHR30287">
    <property type="entry name" value="MEMBRANE COMPONENT OF PREDICTED ABC SUPERFAMILY METABOLITE UPTAKE TRANSPORTER"/>
    <property type="match status" value="1"/>
</dbReference>
<feature type="transmembrane region" description="Helical" evidence="6">
    <location>
        <begin position="21"/>
        <end position="40"/>
    </location>
</feature>
<evidence type="ECO:0000259" key="7">
    <source>
        <dbReference type="Pfam" id="PF02687"/>
    </source>
</evidence>
<evidence type="ECO:0000256" key="2">
    <source>
        <dbReference type="ARBA" id="ARBA00022475"/>
    </source>
</evidence>
<proteinExistence type="predicted"/>
<feature type="transmembrane region" description="Helical" evidence="6">
    <location>
        <begin position="341"/>
        <end position="362"/>
    </location>
</feature>
<feature type="transmembrane region" description="Helical" evidence="6">
    <location>
        <begin position="720"/>
        <end position="741"/>
    </location>
</feature>
<feature type="transmembrane region" description="Helical" evidence="6">
    <location>
        <begin position="293"/>
        <end position="316"/>
    </location>
</feature>
<feature type="domain" description="ABC3 transporter permease C-terminal" evidence="7">
    <location>
        <begin position="249"/>
        <end position="363"/>
    </location>
</feature>
<dbReference type="AlphaFoldDB" id="A0A285CKH9"/>
<gene>
    <name evidence="8" type="ORF">SAMN05877753_102225</name>
</gene>
<feature type="transmembrane region" description="Helical" evidence="6">
    <location>
        <begin position="678"/>
        <end position="700"/>
    </location>
</feature>
<evidence type="ECO:0000313" key="8">
    <source>
        <dbReference type="EMBL" id="SNX68019.1"/>
    </source>
</evidence>
<dbReference type="RefSeq" id="WP_097157423.1">
    <property type="nucleotide sequence ID" value="NZ_JBEPMQ010000001.1"/>
</dbReference>
<name>A0A285CKH9_9BACI</name>
<dbReference type="OrthoDB" id="2934570at2"/>
<evidence type="ECO:0000256" key="6">
    <source>
        <dbReference type="SAM" id="Phobius"/>
    </source>
</evidence>
<sequence>MSLQRGVFRTVWKRKVQSIGAILLLFIAVMLYIMMTNSLSSLDKSYRIFNEDYVQEDFHFIAANKIEESQADRLEEELSIQLEKRSFADVSLEGEETLRILTVSNEVNLPYVSEGELPQSENEIALSEKFAGLLSLNVGELIHFNGESYTISGLVYLPDYVYPVENEANLLSMPGSFGVSVMTEAGLAATGLPLITQYMGVIEQNTDLTKLKKEINDVVPVLKWVNASENPGISTFETEVEGSKSFSALLPLIITLLAIMMVTLLAAKQIEWERKQIGTLKALGFTKGELLKAYISLPLLVGLAGTILGGAAGWLLSTPVQVLYTDFYHIPPITSVGNPFIFLWAITVPVFLILLISGIAIYRKVSSDLLSLMKGSASGELKQNTLQGNWVVSRFSNFQTKYRIRALLRSKSRVFYMLVGSIFSSVTLLFGFLSMNSMDTLFTDTYQNVNKYNYAVHYSGIQTDQRLTDDEPFTLIQAELDSIKDNDQEKSVAHQTVAFYGVDPSVTLVDLSVGETNGDIAKALAGGVIINQVVAYTHDLEVGDEISLISSTNSEAMTFAITGIVESYTGASIYTDRAVLNELAGFPEHTYTGKWTMEEPDDQSAIFMMEDKTEIVDSFESMMGPSRYSILITAGIAIFIGVLIMSLLTNMILEENTYTISMLKVLGYENKAVAKMVLNLYTAVVIVGYLLSIPLSLMAMESIVKYLAGETSFALPVELSPIWLAAGLLIMLLTYQLSLFVSKRKIGKISLQEVMTRQD</sequence>
<feature type="transmembrane region" description="Helical" evidence="6">
    <location>
        <begin position="414"/>
        <end position="433"/>
    </location>
</feature>
<keyword evidence="8" id="KW-0449">Lipoprotein</keyword>
<protein>
    <submittedName>
        <fullName evidence="8">ABC-type lipoprotein release transport system permease subunit</fullName>
    </submittedName>
</protein>